<feature type="compositionally biased region" description="Basic and acidic residues" evidence="1">
    <location>
        <begin position="44"/>
        <end position="74"/>
    </location>
</feature>
<comment type="caution">
    <text evidence="2">The sequence shown here is derived from an EMBL/GenBank/DDBJ whole genome shotgun (WGS) entry which is preliminary data.</text>
</comment>
<protein>
    <submittedName>
        <fullName evidence="2">Uncharacterized protein</fullName>
    </submittedName>
</protein>
<feature type="region of interest" description="Disordered" evidence="1">
    <location>
        <begin position="1"/>
        <end position="26"/>
    </location>
</feature>
<proteinExistence type="predicted"/>
<evidence type="ECO:0000313" key="2">
    <source>
        <dbReference type="EMBL" id="THH07216.1"/>
    </source>
</evidence>
<dbReference type="OrthoDB" id="3365439at2759"/>
<reference evidence="2 3" key="1">
    <citation type="submission" date="2019-02" db="EMBL/GenBank/DDBJ databases">
        <title>Genome sequencing of the rare red list fungi Bondarzewia mesenterica.</title>
        <authorList>
            <person name="Buettner E."/>
            <person name="Kellner H."/>
        </authorList>
    </citation>
    <scope>NUCLEOTIDE SEQUENCE [LARGE SCALE GENOMIC DNA]</scope>
    <source>
        <strain evidence="2 3">DSM 108281</strain>
    </source>
</reference>
<accession>A0A4S4L6R1</accession>
<evidence type="ECO:0000313" key="3">
    <source>
        <dbReference type="Proteomes" id="UP000310158"/>
    </source>
</evidence>
<organism evidence="2 3">
    <name type="scientific">Bondarzewia mesenterica</name>
    <dbReference type="NCBI Taxonomy" id="1095465"/>
    <lineage>
        <taxon>Eukaryota</taxon>
        <taxon>Fungi</taxon>
        <taxon>Dikarya</taxon>
        <taxon>Basidiomycota</taxon>
        <taxon>Agaricomycotina</taxon>
        <taxon>Agaricomycetes</taxon>
        <taxon>Russulales</taxon>
        <taxon>Bondarzewiaceae</taxon>
        <taxon>Bondarzewia</taxon>
    </lineage>
</organism>
<feature type="compositionally biased region" description="Basic and acidic residues" evidence="1">
    <location>
        <begin position="81"/>
        <end position="104"/>
    </location>
</feature>
<feature type="region of interest" description="Disordered" evidence="1">
    <location>
        <begin position="44"/>
        <end position="148"/>
    </location>
</feature>
<evidence type="ECO:0000256" key="1">
    <source>
        <dbReference type="SAM" id="MobiDB-lite"/>
    </source>
</evidence>
<gene>
    <name evidence="2" type="ORF">EW146_g9387</name>
</gene>
<name>A0A4S4L6R1_9AGAM</name>
<dbReference type="AlphaFoldDB" id="A0A4S4L6R1"/>
<dbReference type="Proteomes" id="UP000310158">
    <property type="component" value="Unassembled WGS sequence"/>
</dbReference>
<dbReference type="EMBL" id="SGPL01000798">
    <property type="protein sequence ID" value="THH07216.1"/>
    <property type="molecule type" value="Genomic_DNA"/>
</dbReference>
<sequence>MAPVAASAPDEKRKKPPTFQHLPEQRAKKLKKLWVEKQKIKSKWKAEKRKEGIVTRRDAAGLAKEEIAEVHEGGSEEDEKQEPRQPVKRKLGEDDATDGERDSSTDSNPASSAREKRRKDSQKDTDEELEKPSLRELQKQAYSRSSLH</sequence>
<keyword evidence="3" id="KW-1185">Reference proteome</keyword>